<dbReference type="Pfam" id="PF00384">
    <property type="entry name" value="Molybdopterin"/>
    <property type="match status" value="1"/>
</dbReference>
<evidence type="ECO:0000256" key="2">
    <source>
        <dbReference type="ARBA" id="ARBA00001966"/>
    </source>
</evidence>
<protein>
    <submittedName>
        <fullName evidence="19">Formate dehydrogenase, alpha subunit</fullName>
    </submittedName>
</protein>
<keyword evidence="10" id="KW-0106">Calcium</keyword>
<keyword evidence="5" id="KW-0813">Transport</keyword>
<dbReference type="GO" id="GO:0030151">
    <property type="term" value="F:molybdenum ion binding"/>
    <property type="evidence" value="ECO:0007669"/>
    <property type="project" value="TreeGrafter"/>
</dbReference>
<evidence type="ECO:0000256" key="7">
    <source>
        <dbReference type="ARBA" id="ARBA00022723"/>
    </source>
</evidence>
<keyword evidence="15" id="KW-0411">Iron-sulfur</keyword>
<evidence type="ECO:0000256" key="10">
    <source>
        <dbReference type="ARBA" id="ARBA00022837"/>
    </source>
</evidence>
<evidence type="ECO:0000313" key="20">
    <source>
        <dbReference type="Proteomes" id="UP000006034"/>
    </source>
</evidence>
<accession>E5YBR8</accession>
<comment type="cofactor">
    <cofactor evidence="1">
        <name>W-bis(molybdopterin guanine dinucleotide)</name>
        <dbReference type="ChEBI" id="CHEBI:60537"/>
    </cofactor>
</comment>
<dbReference type="InterPro" id="IPR006443">
    <property type="entry name" value="Formate-DH-alph_fdnG"/>
</dbReference>
<evidence type="ECO:0000259" key="18">
    <source>
        <dbReference type="Pfam" id="PF01568"/>
    </source>
</evidence>
<evidence type="ECO:0000256" key="16">
    <source>
        <dbReference type="ARBA" id="ARBA00023245"/>
    </source>
</evidence>
<dbReference type="GO" id="GO:0009061">
    <property type="term" value="P:anaerobic respiration"/>
    <property type="evidence" value="ECO:0007669"/>
    <property type="project" value="TreeGrafter"/>
</dbReference>
<dbReference type="GO" id="GO:0043546">
    <property type="term" value="F:molybdopterin cofactor binding"/>
    <property type="evidence" value="ECO:0007669"/>
    <property type="project" value="InterPro"/>
</dbReference>
<feature type="domain" description="Molybdopterin dinucleotide-binding" evidence="18">
    <location>
        <begin position="675"/>
        <end position="746"/>
    </location>
</feature>
<dbReference type="PROSITE" id="PS00932">
    <property type="entry name" value="MOLYBDOPTERIN_PROK_3"/>
    <property type="match status" value="1"/>
</dbReference>
<dbReference type="Gene3D" id="3.40.228.10">
    <property type="entry name" value="Dimethylsulfoxide Reductase, domain 2"/>
    <property type="match status" value="2"/>
</dbReference>
<evidence type="ECO:0000256" key="13">
    <source>
        <dbReference type="ARBA" id="ARBA00023002"/>
    </source>
</evidence>
<gene>
    <name evidence="19" type="ORF">HMPREF0179_03642</name>
</gene>
<feature type="domain" description="Molybdopterin oxidoreductase" evidence="17">
    <location>
        <begin position="2"/>
        <end position="380"/>
    </location>
</feature>
<dbReference type="FunFam" id="3.40.228.10:FF:000009">
    <property type="entry name" value="Formate dehydrogenase, alpha subunit, selenocysteine-containing"/>
    <property type="match status" value="1"/>
</dbReference>
<keyword evidence="14" id="KW-0408">Iron</keyword>
<keyword evidence="12" id="KW-0249">Electron transport</keyword>
<dbReference type="GO" id="GO:0042597">
    <property type="term" value="C:periplasmic space"/>
    <property type="evidence" value="ECO:0007669"/>
    <property type="project" value="UniProtKB-SubCell"/>
</dbReference>
<dbReference type="STRING" id="563192.HMPREF0179_03642"/>
<evidence type="ECO:0000256" key="6">
    <source>
        <dbReference type="ARBA" id="ARBA00022485"/>
    </source>
</evidence>
<dbReference type="GO" id="GO:0047111">
    <property type="term" value="F:formate dehydrogenase (cytochrome-c-553) activity"/>
    <property type="evidence" value="ECO:0007669"/>
    <property type="project" value="InterPro"/>
</dbReference>
<evidence type="ECO:0000256" key="12">
    <source>
        <dbReference type="ARBA" id="ARBA00022982"/>
    </source>
</evidence>
<evidence type="ECO:0000256" key="8">
    <source>
        <dbReference type="ARBA" id="ARBA00022729"/>
    </source>
</evidence>
<dbReference type="InterPro" id="IPR006657">
    <property type="entry name" value="MoPterin_dinucl-bd_dom"/>
</dbReference>
<dbReference type="Pfam" id="PF01568">
    <property type="entry name" value="Molydop_binding"/>
    <property type="match status" value="1"/>
</dbReference>
<dbReference type="HOGENOM" id="CLU_000422_1_2_7"/>
<dbReference type="InterPro" id="IPR009010">
    <property type="entry name" value="Asp_de-COase-like_dom_sf"/>
</dbReference>
<dbReference type="AlphaFoldDB" id="E5YBR8"/>
<evidence type="ECO:0000256" key="4">
    <source>
        <dbReference type="ARBA" id="ARBA00010312"/>
    </source>
</evidence>
<dbReference type="GO" id="GO:0008863">
    <property type="term" value="F:formate dehydrogenase (NAD+) activity"/>
    <property type="evidence" value="ECO:0007669"/>
    <property type="project" value="InterPro"/>
</dbReference>
<keyword evidence="20" id="KW-1185">Reference proteome</keyword>
<keyword evidence="11" id="KW-0712">Selenocysteine</keyword>
<dbReference type="SUPFAM" id="SSF50692">
    <property type="entry name" value="ADC-like"/>
    <property type="match status" value="1"/>
</dbReference>
<comment type="subcellular location">
    <subcellularLocation>
        <location evidence="3">Periplasm</location>
    </subcellularLocation>
</comment>
<evidence type="ECO:0000256" key="5">
    <source>
        <dbReference type="ARBA" id="ARBA00022448"/>
    </source>
</evidence>
<dbReference type="InterPro" id="IPR006656">
    <property type="entry name" value="Mopterin_OxRdtase"/>
</dbReference>
<keyword evidence="7" id="KW-0479">Metal-binding</keyword>
<keyword evidence="8" id="KW-0732">Signal</keyword>
<dbReference type="eggNOG" id="COG3383">
    <property type="taxonomic scope" value="Bacteria"/>
</dbReference>
<evidence type="ECO:0000256" key="14">
    <source>
        <dbReference type="ARBA" id="ARBA00023004"/>
    </source>
</evidence>
<keyword evidence="13" id="KW-0560">Oxidoreductase</keyword>
<evidence type="ECO:0000313" key="19">
    <source>
        <dbReference type="EMBL" id="EFV42581.1"/>
    </source>
</evidence>
<sequence length="804" mass="88795">MTNHWIDLQHSDCILIQGSNAAENHPISFKWVLKAKDKGAEVIHVDPRFTRTSARSSMYAPLRSGTDIAFLGGMIKYILDHDLYFKDYVLSYTNAAFLVNPKFSFNDGLFSGYDAQKHAYDKSSWSFQKDGKGLIKRDDTLKNPHCVFQLMKKHYDRYDLKKVSSITGTPEADLLAVYKAFAATGKPDKAGTIMYALGQCHHSVAVQNIRTMTIVQLLLGNIGICGGGINALRGEPNVQGSTDHALLSHYLPGYLKAPKASWQTLEQYIAGTTPQTANPQSLNWMSNTGKYATSLMRAFYPEGGTPENGFGYDYLPKLDDGQDASVMSMIDAMYAGKIKGLTCVGQNPACSLPNSNKVRKALQNLDWMVHVNIFDNETASFWKGPGLDPKKVKTECFLLPVTASVEKEGSQANSGRWMQWKYAAAEGPGDAISTGDVFWRVMSKLKELYAKDGGTFPEPILAANTDFVDGKGRYDPERVAKYINGYFLKDVTINGVEYKKGECVPGFPLLQADGSTSCGNWICSGSFTRAGENLMKRRKKVDPTGLGLYPEWSYSWPVNRRVIYNRASVDPQGKPWNPKKALVQWKDGQWIGDVPDGPAPPLAMQGGKLPFIMQPEGLGALYGPGLAEGPFPEHYEPMESPFKKNIMSAQRVNPALHSFGKDMNPIANASPDFPLVMTTYSCTEHWCTGAFTRWQPWLVEAQPQAYVEISEELAKEKGIANGEKVRISSARGTVDAVAMVTVRLTPFKCGGKTVHQVGMTFNYGWLQPKECGDTANLLSPMVGDANSMTPEYKAFMVNIDKIKA</sequence>
<dbReference type="EMBL" id="ADCP02000001">
    <property type="protein sequence ID" value="EFV42581.1"/>
    <property type="molecule type" value="Genomic_DNA"/>
</dbReference>
<dbReference type="eggNOG" id="COG0243">
    <property type="taxonomic scope" value="Bacteria"/>
</dbReference>
<keyword evidence="6" id="KW-0004">4Fe-4S</keyword>
<dbReference type="InterPro" id="IPR006655">
    <property type="entry name" value="Mopterin_OxRdtase_prok_CS"/>
</dbReference>
<evidence type="ECO:0000259" key="17">
    <source>
        <dbReference type="Pfam" id="PF00384"/>
    </source>
</evidence>
<organism evidence="19 20">
    <name type="scientific">Bilophila wadsworthia (strain 3_1_6)</name>
    <dbReference type="NCBI Taxonomy" id="563192"/>
    <lineage>
        <taxon>Bacteria</taxon>
        <taxon>Pseudomonadati</taxon>
        <taxon>Thermodesulfobacteriota</taxon>
        <taxon>Desulfovibrionia</taxon>
        <taxon>Desulfovibrionales</taxon>
        <taxon>Desulfovibrionaceae</taxon>
        <taxon>Bilophila</taxon>
    </lineage>
</organism>
<keyword evidence="16" id="KW-0826">Tungsten</keyword>
<dbReference type="NCBIfam" id="TIGR01553">
    <property type="entry name" value="formate-DH-alph"/>
    <property type="match status" value="1"/>
</dbReference>
<reference evidence="19 20" key="1">
    <citation type="submission" date="2010-10" db="EMBL/GenBank/DDBJ databases">
        <authorList>
            <consortium name="The Broad Institute Genome Sequencing Platform"/>
            <person name="Ward D."/>
            <person name="Earl A."/>
            <person name="Feldgarden M."/>
            <person name="Young S.K."/>
            <person name="Gargeya S."/>
            <person name="Zeng Q."/>
            <person name="Alvarado L."/>
            <person name="Berlin A."/>
            <person name="Bochicchio J."/>
            <person name="Chapman S.B."/>
            <person name="Chen Z."/>
            <person name="Freedman E."/>
            <person name="Gellesch M."/>
            <person name="Goldberg J."/>
            <person name="Griggs A."/>
            <person name="Gujja S."/>
            <person name="Heilman E."/>
            <person name="Heiman D."/>
            <person name="Howarth C."/>
            <person name="Mehta T."/>
            <person name="Neiman D."/>
            <person name="Pearson M."/>
            <person name="Roberts A."/>
            <person name="Saif S."/>
            <person name="Shea T."/>
            <person name="Shenoy N."/>
            <person name="Sisk P."/>
            <person name="Stolte C."/>
            <person name="Sykes S."/>
            <person name="White J."/>
            <person name="Yandava C."/>
            <person name="Allen-Vercoe E."/>
            <person name="Sibley C."/>
            <person name="Ambrose C.E."/>
            <person name="Strauss J."/>
            <person name="Daigneault M."/>
            <person name="Haas B."/>
            <person name="Nusbaum C."/>
            <person name="Birren B."/>
        </authorList>
    </citation>
    <scope>NUCLEOTIDE SEQUENCE [LARGE SCALE GENOMIC DNA]</scope>
    <source>
        <strain evidence="19 20">3_1_6</strain>
    </source>
</reference>
<dbReference type="PANTHER" id="PTHR43598:SF1">
    <property type="entry name" value="FORMATE DEHYDROGENASE-O MAJOR SUBUNIT"/>
    <property type="match status" value="1"/>
</dbReference>
<evidence type="ECO:0000256" key="3">
    <source>
        <dbReference type="ARBA" id="ARBA00004418"/>
    </source>
</evidence>
<evidence type="ECO:0000256" key="9">
    <source>
        <dbReference type="ARBA" id="ARBA00022764"/>
    </source>
</evidence>
<evidence type="ECO:0000256" key="1">
    <source>
        <dbReference type="ARBA" id="ARBA00001930"/>
    </source>
</evidence>
<evidence type="ECO:0000256" key="15">
    <source>
        <dbReference type="ARBA" id="ARBA00023014"/>
    </source>
</evidence>
<reference evidence="19 20" key="2">
    <citation type="submission" date="2013-04" db="EMBL/GenBank/DDBJ databases">
        <title>The Genome Sequence of Bilophila wadsworthia 3_1_6.</title>
        <authorList>
            <consortium name="The Broad Institute Genomics Platform"/>
            <person name="Earl A."/>
            <person name="Ward D."/>
            <person name="Feldgarden M."/>
            <person name="Gevers D."/>
            <person name="Sibley C."/>
            <person name="Strauss J."/>
            <person name="Allen-Vercoe E."/>
            <person name="Walker B."/>
            <person name="Young S."/>
            <person name="Zeng Q."/>
            <person name="Gargeya S."/>
            <person name="Fitzgerald M."/>
            <person name="Haas B."/>
            <person name="Abouelleil A."/>
            <person name="Allen A.W."/>
            <person name="Alvarado L."/>
            <person name="Arachchi H.M."/>
            <person name="Berlin A.M."/>
            <person name="Chapman S.B."/>
            <person name="Gainer-Dewar J."/>
            <person name="Goldberg J."/>
            <person name="Griggs A."/>
            <person name="Gujja S."/>
            <person name="Hansen M."/>
            <person name="Howarth C."/>
            <person name="Imamovic A."/>
            <person name="Ireland A."/>
            <person name="Larimer J."/>
            <person name="McCowan C."/>
            <person name="Murphy C."/>
            <person name="Pearson M."/>
            <person name="Poon T.W."/>
            <person name="Priest M."/>
            <person name="Roberts A."/>
            <person name="Saif S."/>
            <person name="Shea T."/>
            <person name="Sisk P."/>
            <person name="Sykes S."/>
            <person name="Wortman J."/>
            <person name="Nusbaum C."/>
            <person name="Birren B."/>
        </authorList>
    </citation>
    <scope>NUCLEOTIDE SEQUENCE [LARGE SCALE GENOMIC DNA]</scope>
    <source>
        <strain evidence="19 20">3_1_6</strain>
    </source>
</reference>
<dbReference type="Gene3D" id="2.40.40.20">
    <property type="match status" value="1"/>
</dbReference>
<comment type="caution">
    <text evidence="19">The sequence shown here is derived from an EMBL/GenBank/DDBJ whole genome shotgun (WGS) entry which is preliminary data.</text>
</comment>
<dbReference type="SUPFAM" id="SSF53706">
    <property type="entry name" value="Formate dehydrogenase/DMSO reductase, domains 1-3"/>
    <property type="match status" value="1"/>
</dbReference>
<dbReference type="GO" id="GO:0051539">
    <property type="term" value="F:4 iron, 4 sulfur cluster binding"/>
    <property type="evidence" value="ECO:0007669"/>
    <property type="project" value="UniProtKB-KW"/>
</dbReference>
<proteinExistence type="inferred from homology"/>
<comment type="cofactor">
    <cofactor evidence="2">
        <name>[4Fe-4S] cluster</name>
        <dbReference type="ChEBI" id="CHEBI:49883"/>
    </cofactor>
</comment>
<keyword evidence="9" id="KW-0574">Periplasm</keyword>
<name>E5YBR8_BILW3</name>
<dbReference type="CDD" id="cd02792">
    <property type="entry name" value="MopB_CT_Formate-Dh-Na-like"/>
    <property type="match status" value="1"/>
</dbReference>
<dbReference type="Proteomes" id="UP000006034">
    <property type="component" value="Unassembled WGS sequence"/>
</dbReference>
<dbReference type="PANTHER" id="PTHR43598">
    <property type="entry name" value="TUNGSTEN-CONTAINING FORMYLMETHANOFURAN DEHYDROGENASE 2 SUBUNIT B"/>
    <property type="match status" value="1"/>
</dbReference>
<dbReference type="Gene3D" id="3.40.50.740">
    <property type="match status" value="1"/>
</dbReference>
<comment type="similarity">
    <text evidence="4">Belongs to the prokaryotic molybdopterin-containing oxidoreductase family.</text>
</comment>
<dbReference type="GO" id="GO:0009055">
    <property type="term" value="F:electron transfer activity"/>
    <property type="evidence" value="ECO:0007669"/>
    <property type="project" value="InterPro"/>
</dbReference>
<evidence type="ECO:0000256" key="11">
    <source>
        <dbReference type="ARBA" id="ARBA00022933"/>
    </source>
</evidence>